<dbReference type="EMBL" id="JANPWB010000012">
    <property type="protein sequence ID" value="KAJ1116068.1"/>
    <property type="molecule type" value="Genomic_DNA"/>
</dbReference>
<evidence type="ECO:0000313" key="1">
    <source>
        <dbReference type="EMBL" id="KAJ1116068.1"/>
    </source>
</evidence>
<comment type="caution">
    <text evidence="1">The sequence shown here is derived from an EMBL/GenBank/DDBJ whole genome shotgun (WGS) entry which is preliminary data.</text>
</comment>
<organism evidence="1 2">
    <name type="scientific">Pleurodeles waltl</name>
    <name type="common">Iberian ribbed newt</name>
    <dbReference type="NCBI Taxonomy" id="8319"/>
    <lineage>
        <taxon>Eukaryota</taxon>
        <taxon>Metazoa</taxon>
        <taxon>Chordata</taxon>
        <taxon>Craniata</taxon>
        <taxon>Vertebrata</taxon>
        <taxon>Euteleostomi</taxon>
        <taxon>Amphibia</taxon>
        <taxon>Batrachia</taxon>
        <taxon>Caudata</taxon>
        <taxon>Salamandroidea</taxon>
        <taxon>Salamandridae</taxon>
        <taxon>Pleurodelinae</taxon>
        <taxon>Pleurodeles</taxon>
    </lineage>
</organism>
<gene>
    <name evidence="1" type="ORF">NDU88_004287</name>
</gene>
<reference evidence="1" key="1">
    <citation type="journal article" date="2022" name="bioRxiv">
        <title>Sequencing and chromosome-scale assembly of the giantPleurodeles waltlgenome.</title>
        <authorList>
            <person name="Brown T."/>
            <person name="Elewa A."/>
            <person name="Iarovenko S."/>
            <person name="Subramanian E."/>
            <person name="Araus A.J."/>
            <person name="Petzold A."/>
            <person name="Susuki M."/>
            <person name="Suzuki K.-i.T."/>
            <person name="Hayashi T."/>
            <person name="Toyoda A."/>
            <person name="Oliveira C."/>
            <person name="Osipova E."/>
            <person name="Leigh N.D."/>
            <person name="Simon A."/>
            <person name="Yun M.H."/>
        </authorList>
    </citation>
    <scope>NUCLEOTIDE SEQUENCE</scope>
    <source>
        <strain evidence="1">20211129_DDA</strain>
        <tissue evidence="1">Liver</tissue>
    </source>
</reference>
<accession>A0AAV7NS28</accession>
<sequence length="127" mass="13982">MAWVRQLPPLLAQTKMEQCTVPAPVADTAAGVTGSSPGAPLQQPDLPAVLRVIQASREAVENKVDGLRIDLSLIQWDLRKVTDMVTRLRRAFFTAEDDLTTLKSQVSKLMSSVTTLHERAEDAENQE</sequence>
<protein>
    <submittedName>
        <fullName evidence="1">Uncharacterized protein</fullName>
    </submittedName>
</protein>
<dbReference type="Proteomes" id="UP001066276">
    <property type="component" value="Chromosome 8"/>
</dbReference>
<evidence type="ECO:0000313" key="2">
    <source>
        <dbReference type="Proteomes" id="UP001066276"/>
    </source>
</evidence>
<dbReference type="AlphaFoldDB" id="A0AAV7NS28"/>
<name>A0AAV7NS28_PLEWA</name>
<keyword evidence="2" id="KW-1185">Reference proteome</keyword>
<proteinExistence type="predicted"/>